<feature type="transmembrane region" description="Helical" evidence="15">
    <location>
        <begin position="20"/>
        <end position="43"/>
    </location>
</feature>
<comment type="subcellular location">
    <subcellularLocation>
        <location evidence="2">Cell membrane</location>
        <topology evidence="2">Multi-pass membrane protein</topology>
    </subcellularLocation>
</comment>
<evidence type="ECO:0000256" key="12">
    <source>
        <dbReference type="ARBA" id="ARBA00023136"/>
    </source>
</evidence>
<keyword evidence="10 15" id="KW-1133">Transmembrane helix</keyword>
<dbReference type="GO" id="GO:0046872">
    <property type="term" value="F:metal ion binding"/>
    <property type="evidence" value="ECO:0007669"/>
    <property type="project" value="UniProtKB-KW"/>
</dbReference>
<dbReference type="GO" id="GO:0005886">
    <property type="term" value="C:plasma membrane"/>
    <property type="evidence" value="ECO:0007669"/>
    <property type="project" value="UniProtKB-SubCell"/>
</dbReference>
<dbReference type="GO" id="GO:0016042">
    <property type="term" value="P:lipid catabolic process"/>
    <property type="evidence" value="ECO:0007669"/>
    <property type="project" value="UniProtKB-KW"/>
</dbReference>
<feature type="transmembrane region" description="Helical" evidence="15">
    <location>
        <begin position="163"/>
        <end position="183"/>
    </location>
</feature>
<dbReference type="Pfam" id="PF01764">
    <property type="entry name" value="Lipase_3"/>
    <property type="match status" value="1"/>
</dbReference>
<organism evidence="17 18">
    <name type="scientific">Hypothenemus hampei</name>
    <name type="common">Coffee berry borer</name>
    <dbReference type="NCBI Taxonomy" id="57062"/>
    <lineage>
        <taxon>Eukaryota</taxon>
        <taxon>Metazoa</taxon>
        <taxon>Ecdysozoa</taxon>
        <taxon>Arthropoda</taxon>
        <taxon>Hexapoda</taxon>
        <taxon>Insecta</taxon>
        <taxon>Pterygota</taxon>
        <taxon>Neoptera</taxon>
        <taxon>Endopterygota</taxon>
        <taxon>Coleoptera</taxon>
        <taxon>Polyphaga</taxon>
        <taxon>Cucujiformia</taxon>
        <taxon>Curculionidae</taxon>
        <taxon>Scolytinae</taxon>
        <taxon>Hypothenemus</taxon>
    </lineage>
</organism>
<evidence type="ECO:0000256" key="10">
    <source>
        <dbReference type="ARBA" id="ARBA00022989"/>
    </source>
</evidence>
<keyword evidence="11" id="KW-0443">Lipid metabolism</keyword>
<evidence type="ECO:0000256" key="2">
    <source>
        <dbReference type="ARBA" id="ARBA00004651"/>
    </source>
</evidence>
<comment type="cofactor">
    <cofactor evidence="1">
        <name>Ca(2+)</name>
        <dbReference type="ChEBI" id="CHEBI:29108"/>
    </cofactor>
</comment>
<dbReference type="Proteomes" id="UP001566132">
    <property type="component" value="Unassembled WGS sequence"/>
</dbReference>
<evidence type="ECO:0000256" key="15">
    <source>
        <dbReference type="SAM" id="Phobius"/>
    </source>
</evidence>
<name>A0ABD1E9K7_HYPHA</name>
<evidence type="ECO:0000256" key="14">
    <source>
        <dbReference type="ARBA" id="ARBA00026104"/>
    </source>
</evidence>
<dbReference type="InterPro" id="IPR052214">
    <property type="entry name" value="DAG_Lipase-Related"/>
</dbReference>
<dbReference type="CDD" id="cd00519">
    <property type="entry name" value="Lipase_3"/>
    <property type="match status" value="1"/>
</dbReference>
<evidence type="ECO:0000313" key="17">
    <source>
        <dbReference type="EMBL" id="KAL1491041.1"/>
    </source>
</evidence>
<dbReference type="Gene3D" id="3.40.50.1820">
    <property type="entry name" value="alpha/beta hydrolase"/>
    <property type="match status" value="1"/>
</dbReference>
<evidence type="ECO:0000256" key="8">
    <source>
        <dbReference type="ARBA" id="ARBA00022837"/>
    </source>
</evidence>
<keyword evidence="8" id="KW-0106">Calcium</keyword>
<keyword evidence="9" id="KW-0442">Lipid degradation</keyword>
<feature type="transmembrane region" description="Helical" evidence="15">
    <location>
        <begin position="309"/>
        <end position="326"/>
    </location>
</feature>
<feature type="domain" description="Fungal lipase-type" evidence="16">
    <location>
        <begin position="403"/>
        <end position="533"/>
    </location>
</feature>
<evidence type="ECO:0000256" key="13">
    <source>
        <dbReference type="ARBA" id="ARBA00024531"/>
    </source>
</evidence>
<comment type="catalytic activity">
    <reaction evidence="13">
        <text>a 1,2-diacyl-sn-glycerol + H2O = a 2-acylglycerol + a fatty acid + H(+)</text>
        <dbReference type="Rhea" id="RHEA:33275"/>
        <dbReference type="ChEBI" id="CHEBI:15377"/>
        <dbReference type="ChEBI" id="CHEBI:15378"/>
        <dbReference type="ChEBI" id="CHEBI:17389"/>
        <dbReference type="ChEBI" id="CHEBI:17815"/>
        <dbReference type="ChEBI" id="CHEBI:28868"/>
        <dbReference type="EC" id="3.1.1.116"/>
    </reaction>
    <physiologicalReaction direction="left-to-right" evidence="13">
        <dbReference type="Rhea" id="RHEA:33276"/>
    </physiologicalReaction>
</comment>
<evidence type="ECO:0000256" key="5">
    <source>
        <dbReference type="ARBA" id="ARBA00022692"/>
    </source>
</evidence>
<evidence type="ECO:0000256" key="6">
    <source>
        <dbReference type="ARBA" id="ARBA00022723"/>
    </source>
</evidence>
<evidence type="ECO:0000256" key="1">
    <source>
        <dbReference type="ARBA" id="ARBA00001913"/>
    </source>
</evidence>
<dbReference type="PANTHER" id="PTHR45792:SF2">
    <property type="entry name" value="DIACYLGLYCEROL LIPASE-BETA"/>
    <property type="match status" value="1"/>
</dbReference>
<comment type="caution">
    <text evidence="17">The sequence shown here is derived from an EMBL/GenBank/DDBJ whole genome shotgun (WGS) entry which is preliminary data.</text>
</comment>
<keyword evidence="7" id="KW-0378">Hydrolase</keyword>
<protein>
    <recommendedName>
        <fullName evidence="14">sn-1-specific diacylglycerol lipase</fullName>
        <ecNumber evidence="14">3.1.1.116</ecNumber>
    </recommendedName>
</protein>
<dbReference type="EMBL" id="JBDJPC010000009">
    <property type="protein sequence ID" value="KAL1491041.1"/>
    <property type="molecule type" value="Genomic_DNA"/>
</dbReference>
<dbReference type="SUPFAM" id="SSF53474">
    <property type="entry name" value="alpha/beta-Hydrolases"/>
    <property type="match status" value="1"/>
</dbReference>
<evidence type="ECO:0000256" key="9">
    <source>
        <dbReference type="ARBA" id="ARBA00022963"/>
    </source>
</evidence>
<feature type="transmembrane region" description="Helical" evidence="15">
    <location>
        <begin position="76"/>
        <end position="100"/>
    </location>
</feature>
<reference evidence="17 18" key="1">
    <citation type="submission" date="2024-05" db="EMBL/GenBank/DDBJ databases">
        <title>Genetic variation in Jamaican populations of the coffee berry borer (Hypothenemus hampei).</title>
        <authorList>
            <person name="Errbii M."/>
            <person name="Myrie A."/>
        </authorList>
    </citation>
    <scope>NUCLEOTIDE SEQUENCE [LARGE SCALE GENOMIC DNA]</scope>
    <source>
        <strain evidence="17">JA-Hopewell-2020-01-JO</strain>
        <tissue evidence="17">Whole body</tissue>
    </source>
</reference>
<keyword evidence="4" id="KW-0597">Phosphoprotein</keyword>
<evidence type="ECO:0000259" key="16">
    <source>
        <dbReference type="Pfam" id="PF01764"/>
    </source>
</evidence>
<gene>
    <name evidence="17" type="ORF">ABEB36_011697</name>
</gene>
<evidence type="ECO:0000313" key="18">
    <source>
        <dbReference type="Proteomes" id="UP001566132"/>
    </source>
</evidence>
<keyword evidence="18" id="KW-1185">Reference proteome</keyword>
<keyword evidence="12 15" id="KW-0472">Membrane</keyword>
<evidence type="ECO:0000256" key="3">
    <source>
        <dbReference type="ARBA" id="ARBA00022475"/>
    </source>
</evidence>
<dbReference type="GO" id="GO:0016787">
    <property type="term" value="F:hydrolase activity"/>
    <property type="evidence" value="ECO:0007669"/>
    <property type="project" value="UniProtKB-KW"/>
</dbReference>
<dbReference type="InterPro" id="IPR029058">
    <property type="entry name" value="AB_hydrolase_fold"/>
</dbReference>
<evidence type="ECO:0000256" key="4">
    <source>
        <dbReference type="ARBA" id="ARBA00022553"/>
    </source>
</evidence>
<dbReference type="PANTHER" id="PTHR45792">
    <property type="entry name" value="DIACYLGLYCEROL LIPASE HOMOLOG-RELATED"/>
    <property type="match status" value="1"/>
</dbReference>
<evidence type="ECO:0000256" key="7">
    <source>
        <dbReference type="ARBA" id="ARBA00022801"/>
    </source>
</evidence>
<dbReference type="AlphaFoldDB" id="A0ABD1E9K7"/>
<sequence>MPALRLFGRKWLAASDDLVFPGLFEIGLRTIWLVLLVCVHTTYYEDTWKCSKGGDYVRTYIIGRFLDVGYHYRNQFVVLIFFQGMMTLLSAVILVLVVLVNQSAKGSITNVEARKMVPPILLLKLFLILPEIVLNVFGTMWAFCRDLVICPYEGHFSRTVIEALVVFNWVLFGLAIFGLVMVFDPLGSKRYHDVQETPSAGESLRHRKSTSIWKRRFRWAFCWVRSDEHGHEAFQQVAALLSALFRSTDLVPSDVLAGCVLLRIKQKRETREMRRIYMLSDDEPKYSTDLNKVFSIAPRWMNLENARHFLRLSMAAYGWPFVMYLHCSTGLFRIANNVTCCSCFGYNPQYTLVLDDNCCFCHLAGVKHISKINEEDILFASFRNHVFELPFCIIADHKTSNIVVAIRGSISLRDIFTDLTATSDKFEGDGIPPDTMAHKGMIAGAVYIAKKLKEVAILEKAQATYPDYGLVLTGHSLGAGVACLLGFKIRPKYPDLKVYAFGTPAGLLSREAARLSESFVFTVGVGDDFVMRLGVDSIENLRTGIIQTLHASRLPKYRILLNGLGYTLFGVPPRDLEATWKDATLPEPTRSPLLSSRMIPTVAASTEAALLSRDLSVRRFSKTRLYIAGRILHVVMKKKVKTERKSKNSNPGYEMRWATAEDFMELKVMPRMLLDHLPDNVYKVLDTILREQKDNASEII</sequence>
<keyword evidence="6" id="KW-0479">Metal-binding</keyword>
<dbReference type="EC" id="3.1.1.116" evidence="14"/>
<proteinExistence type="predicted"/>
<dbReference type="InterPro" id="IPR002921">
    <property type="entry name" value="Fungal_lipase-type"/>
</dbReference>
<keyword evidence="5 15" id="KW-0812">Transmembrane</keyword>
<feature type="transmembrane region" description="Helical" evidence="15">
    <location>
        <begin position="121"/>
        <end position="143"/>
    </location>
</feature>
<accession>A0ABD1E9K7</accession>
<evidence type="ECO:0000256" key="11">
    <source>
        <dbReference type="ARBA" id="ARBA00023098"/>
    </source>
</evidence>
<keyword evidence="3" id="KW-1003">Cell membrane</keyword>